<accession>A0ABU1WZU7</accession>
<dbReference type="Pfam" id="PF10074">
    <property type="entry name" value="RovC_DNA-bd"/>
    <property type="match status" value="1"/>
</dbReference>
<comment type="caution">
    <text evidence="2">The sequence shown here is derived from an EMBL/GenBank/DDBJ whole genome shotgun (WGS) entry which is preliminary data.</text>
</comment>
<evidence type="ECO:0000313" key="2">
    <source>
        <dbReference type="EMBL" id="MDR7154836.1"/>
    </source>
</evidence>
<protein>
    <recommendedName>
        <fullName evidence="1">T6SS Transcription factor RovC-like DNA binding domain-containing protein</fullName>
    </recommendedName>
</protein>
<evidence type="ECO:0000259" key="1">
    <source>
        <dbReference type="Pfam" id="PF10074"/>
    </source>
</evidence>
<name>A0ABU1WZU7_SPHXE</name>
<proteinExistence type="predicted"/>
<sequence>MIIDPGPDFPPPHALPGLRQIGQADDGTHAVLFAGGRAIRLWLRCPQRGLQRGPRTAFHLPDDPLFDGRLRATAHARLWLGGTGGSGPPQSDLSPFQAARFDLMLRLLDAHVAGATLRELAYLAYPAMPDLSAALWKASSERRGTHRLLTQALHLRDGGYRDLLRAG</sequence>
<keyword evidence="3" id="KW-1185">Reference proteome</keyword>
<dbReference type="Proteomes" id="UP001267638">
    <property type="component" value="Unassembled WGS sequence"/>
</dbReference>
<gene>
    <name evidence="2" type="ORF">J2W40_001651</name>
</gene>
<dbReference type="RefSeq" id="WP_310223459.1">
    <property type="nucleotide sequence ID" value="NZ_JAVDWV010000006.1"/>
</dbReference>
<feature type="domain" description="T6SS Transcription factor RovC-like DNA binding" evidence="1">
    <location>
        <begin position="60"/>
        <end position="165"/>
    </location>
</feature>
<organism evidence="2 3">
    <name type="scientific">Sphingobium xenophagum</name>
    <dbReference type="NCBI Taxonomy" id="121428"/>
    <lineage>
        <taxon>Bacteria</taxon>
        <taxon>Pseudomonadati</taxon>
        <taxon>Pseudomonadota</taxon>
        <taxon>Alphaproteobacteria</taxon>
        <taxon>Sphingomonadales</taxon>
        <taxon>Sphingomonadaceae</taxon>
        <taxon>Sphingobium</taxon>
    </lineage>
</organism>
<dbReference type="InterPro" id="IPR018754">
    <property type="entry name" value="RovC-like_DNA-bd"/>
</dbReference>
<reference evidence="2 3" key="1">
    <citation type="submission" date="2023-07" db="EMBL/GenBank/DDBJ databases">
        <title>Sorghum-associated microbial communities from plants grown in Nebraska, USA.</title>
        <authorList>
            <person name="Schachtman D."/>
        </authorList>
    </citation>
    <scope>NUCLEOTIDE SEQUENCE [LARGE SCALE GENOMIC DNA]</scope>
    <source>
        <strain evidence="2 3">4256</strain>
    </source>
</reference>
<evidence type="ECO:0000313" key="3">
    <source>
        <dbReference type="Proteomes" id="UP001267638"/>
    </source>
</evidence>
<dbReference type="EMBL" id="JAVDWV010000006">
    <property type="protein sequence ID" value="MDR7154836.1"/>
    <property type="molecule type" value="Genomic_DNA"/>
</dbReference>